<organism evidence="11 12">
    <name type="scientific">Aquibium oceanicum</name>
    <dbReference type="NCBI Taxonomy" id="1670800"/>
    <lineage>
        <taxon>Bacteria</taxon>
        <taxon>Pseudomonadati</taxon>
        <taxon>Pseudomonadota</taxon>
        <taxon>Alphaproteobacteria</taxon>
        <taxon>Hyphomicrobiales</taxon>
        <taxon>Phyllobacteriaceae</taxon>
        <taxon>Aquibium</taxon>
    </lineage>
</organism>
<reference evidence="12" key="1">
    <citation type="submission" date="2016-11" db="EMBL/GenBank/DDBJ databases">
        <title>Mesorhizobium oceanicum sp. nov., isolated from deep seawater in South China Sea.</title>
        <authorList>
            <person name="Fu G.-Y."/>
        </authorList>
    </citation>
    <scope>NUCLEOTIDE SEQUENCE [LARGE SCALE GENOMIC DNA]</scope>
    <source>
        <strain evidence="12">B7</strain>
    </source>
</reference>
<comment type="similarity">
    <text evidence="8 9">Belongs to the TRAP transporter small permease family.</text>
</comment>
<feature type="domain" description="Tripartite ATP-independent periplasmic transporters DctQ component" evidence="10">
    <location>
        <begin position="26"/>
        <end position="157"/>
    </location>
</feature>
<proteinExistence type="inferred from homology"/>
<evidence type="ECO:0000256" key="8">
    <source>
        <dbReference type="ARBA" id="ARBA00038436"/>
    </source>
</evidence>
<evidence type="ECO:0000256" key="9">
    <source>
        <dbReference type="RuleBase" id="RU369079"/>
    </source>
</evidence>
<keyword evidence="6 9" id="KW-1133">Transmembrane helix</keyword>
<evidence type="ECO:0000256" key="4">
    <source>
        <dbReference type="ARBA" id="ARBA00022519"/>
    </source>
</evidence>
<evidence type="ECO:0000256" key="3">
    <source>
        <dbReference type="ARBA" id="ARBA00022475"/>
    </source>
</evidence>
<feature type="transmembrane region" description="Helical" evidence="9">
    <location>
        <begin position="89"/>
        <end position="110"/>
    </location>
</feature>
<dbReference type="PANTHER" id="PTHR35011:SF2">
    <property type="entry name" value="2,3-DIKETO-L-GULONATE TRAP TRANSPORTER SMALL PERMEASE PROTEIN YIAM"/>
    <property type="match status" value="1"/>
</dbReference>
<dbReference type="STRING" id="1670800.BSQ44_18470"/>
<dbReference type="InterPro" id="IPR007387">
    <property type="entry name" value="TRAP_DctQ"/>
</dbReference>
<keyword evidence="5 9" id="KW-0812">Transmembrane</keyword>
<evidence type="ECO:0000256" key="5">
    <source>
        <dbReference type="ARBA" id="ARBA00022692"/>
    </source>
</evidence>
<dbReference type="GO" id="GO:0015740">
    <property type="term" value="P:C4-dicarboxylate transport"/>
    <property type="evidence" value="ECO:0007669"/>
    <property type="project" value="TreeGrafter"/>
</dbReference>
<evidence type="ECO:0000259" key="10">
    <source>
        <dbReference type="Pfam" id="PF04290"/>
    </source>
</evidence>
<comment type="function">
    <text evidence="9">Part of the tripartite ATP-independent periplasmic (TRAP) transport system.</text>
</comment>
<name>A0A1L3SUP3_9HYPH</name>
<evidence type="ECO:0000256" key="7">
    <source>
        <dbReference type="ARBA" id="ARBA00023136"/>
    </source>
</evidence>
<gene>
    <name evidence="11" type="ORF">BSQ44_18470</name>
</gene>
<accession>A0A1L3SUP3</accession>
<keyword evidence="4 9" id="KW-0997">Cell inner membrane</keyword>
<comment type="subunit">
    <text evidence="9">The complex comprises the extracytoplasmic solute receptor protein and the two transmembrane proteins.</text>
</comment>
<evidence type="ECO:0000313" key="11">
    <source>
        <dbReference type="EMBL" id="APH73129.1"/>
    </source>
</evidence>
<keyword evidence="3" id="KW-1003">Cell membrane</keyword>
<comment type="subcellular location">
    <subcellularLocation>
        <location evidence="1 9">Cell inner membrane</location>
        <topology evidence="1 9">Multi-pass membrane protein</topology>
    </subcellularLocation>
</comment>
<sequence>MGGFERVISRVSAFVDAAAAIFLAIITALTFTAVLLRYVFNLPFPGSFDVSRLLLGVAIFWGIAAAAWRNEHIQVDLLWQVMPRTVQKILDIFADIVFAGFVGALAWMLYRQVDKVRDSGLTTFEMAIPVWPFNALAWLGIAFCFLVLVARILRAIATFRDAAPGIER</sequence>
<dbReference type="PANTHER" id="PTHR35011">
    <property type="entry name" value="2,3-DIKETO-L-GULONATE TRAP TRANSPORTER SMALL PERMEASE PROTEIN YIAM"/>
    <property type="match status" value="1"/>
</dbReference>
<dbReference type="GO" id="GO:0022857">
    <property type="term" value="F:transmembrane transporter activity"/>
    <property type="evidence" value="ECO:0007669"/>
    <property type="project" value="UniProtKB-UniRule"/>
</dbReference>
<dbReference type="InterPro" id="IPR055348">
    <property type="entry name" value="DctQ"/>
</dbReference>
<dbReference type="Pfam" id="PF04290">
    <property type="entry name" value="DctQ"/>
    <property type="match status" value="1"/>
</dbReference>
<evidence type="ECO:0000256" key="6">
    <source>
        <dbReference type="ARBA" id="ARBA00022989"/>
    </source>
</evidence>
<feature type="transmembrane region" description="Helical" evidence="9">
    <location>
        <begin position="12"/>
        <end position="38"/>
    </location>
</feature>
<evidence type="ECO:0000313" key="12">
    <source>
        <dbReference type="Proteomes" id="UP000182840"/>
    </source>
</evidence>
<dbReference type="AlphaFoldDB" id="A0A1L3SUP3"/>
<feature type="transmembrane region" description="Helical" evidence="9">
    <location>
        <begin position="50"/>
        <end position="68"/>
    </location>
</feature>
<dbReference type="KEGG" id="meso:BSQ44_18470"/>
<keyword evidence="12" id="KW-1185">Reference proteome</keyword>
<protein>
    <recommendedName>
        <fullName evidence="9">TRAP transporter small permease protein</fullName>
    </recommendedName>
</protein>
<feature type="transmembrane region" description="Helical" evidence="9">
    <location>
        <begin position="130"/>
        <end position="150"/>
    </location>
</feature>
<dbReference type="EMBL" id="CP018171">
    <property type="protein sequence ID" value="APH73129.1"/>
    <property type="molecule type" value="Genomic_DNA"/>
</dbReference>
<dbReference type="Proteomes" id="UP000182840">
    <property type="component" value="Chromosome"/>
</dbReference>
<evidence type="ECO:0000256" key="1">
    <source>
        <dbReference type="ARBA" id="ARBA00004429"/>
    </source>
</evidence>
<dbReference type="GO" id="GO:0005886">
    <property type="term" value="C:plasma membrane"/>
    <property type="evidence" value="ECO:0007669"/>
    <property type="project" value="UniProtKB-SubCell"/>
</dbReference>
<keyword evidence="7 9" id="KW-0472">Membrane</keyword>
<evidence type="ECO:0000256" key="2">
    <source>
        <dbReference type="ARBA" id="ARBA00022448"/>
    </source>
</evidence>
<keyword evidence="2 9" id="KW-0813">Transport</keyword>